<organism evidence="2 3">
    <name type="scientific">Priestia taiwanensis</name>
    <dbReference type="NCBI Taxonomy" id="1347902"/>
    <lineage>
        <taxon>Bacteria</taxon>
        <taxon>Bacillati</taxon>
        <taxon>Bacillota</taxon>
        <taxon>Bacilli</taxon>
        <taxon>Bacillales</taxon>
        <taxon>Bacillaceae</taxon>
        <taxon>Priestia</taxon>
    </lineage>
</organism>
<dbReference type="PROSITE" id="PS51186">
    <property type="entry name" value="GNAT"/>
    <property type="match status" value="1"/>
</dbReference>
<reference evidence="2" key="1">
    <citation type="journal article" date="2014" name="Int. J. Syst. Evol. Microbiol.">
        <title>Complete genome sequence of Corynebacterium casei LMG S-19264T (=DSM 44701T), isolated from a smear-ripened cheese.</title>
        <authorList>
            <consortium name="US DOE Joint Genome Institute (JGI-PGF)"/>
            <person name="Walter F."/>
            <person name="Albersmeier A."/>
            <person name="Kalinowski J."/>
            <person name="Ruckert C."/>
        </authorList>
    </citation>
    <scope>NUCLEOTIDE SEQUENCE</scope>
    <source>
        <strain evidence="2">CGMCC 1.12698</strain>
    </source>
</reference>
<gene>
    <name evidence="2" type="ORF">GCM10007140_21770</name>
</gene>
<evidence type="ECO:0000313" key="3">
    <source>
        <dbReference type="Proteomes" id="UP000605259"/>
    </source>
</evidence>
<dbReference type="Proteomes" id="UP000605259">
    <property type="component" value="Unassembled WGS sequence"/>
</dbReference>
<dbReference type="GO" id="GO:0004343">
    <property type="term" value="F:glucosamine 6-phosphate N-acetyltransferase activity"/>
    <property type="evidence" value="ECO:0007669"/>
    <property type="project" value="TreeGrafter"/>
</dbReference>
<keyword evidence="3" id="KW-1185">Reference proteome</keyword>
<dbReference type="InterPro" id="IPR039143">
    <property type="entry name" value="GNPNAT1-like"/>
</dbReference>
<protein>
    <submittedName>
        <fullName evidence="2">N-acetyltransferase</fullName>
    </submittedName>
</protein>
<accession>A0A917ASB3</accession>
<dbReference type="RefSeq" id="WP_188388374.1">
    <property type="nucleotide sequence ID" value="NZ_BMFK01000001.1"/>
</dbReference>
<dbReference type="CDD" id="cd04301">
    <property type="entry name" value="NAT_SF"/>
    <property type="match status" value="1"/>
</dbReference>
<proteinExistence type="predicted"/>
<dbReference type="EMBL" id="BMFK01000001">
    <property type="protein sequence ID" value="GGE71477.1"/>
    <property type="molecule type" value="Genomic_DNA"/>
</dbReference>
<sequence>MNIELVTTKEQLQDAYDVRTAVFVHEQHVPIEEEIDEHDATATHIVVYDNDNAIGAARLRLVDGYGKLERICIMKDYRSAGYGKHIVMKLEELAREQNMTKSKLNAQTQAEGFYKKLGYETVSDVFMDANIPHVTMTKQL</sequence>
<name>A0A917ASB3_9BACI</name>
<dbReference type="InterPro" id="IPR000182">
    <property type="entry name" value="GNAT_dom"/>
</dbReference>
<feature type="domain" description="N-acetyltransferase" evidence="1">
    <location>
        <begin position="1"/>
        <end position="140"/>
    </location>
</feature>
<dbReference type="InterPro" id="IPR016181">
    <property type="entry name" value="Acyl_CoA_acyltransferase"/>
</dbReference>
<dbReference type="SUPFAM" id="SSF55729">
    <property type="entry name" value="Acyl-CoA N-acyltransferases (Nat)"/>
    <property type="match status" value="1"/>
</dbReference>
<evidence type="ECO:0000259" key="1">
    <source>
        <dbReference type="PROSITE" id="PS51186"/>
    </source>
</evidence>
<dbReference type="PANTHER" id="PTHR13355:SF11">
    <property type="entry name" value="GLUCOSAMINE 6-PHOSPHATE N-ACETYLTRANSFERASE"/>
    <property type="match status" value="1"/>
</dbReference>
<dbReference type="Pfam" id="PF13673">
    <property type="entry name" value="Acetyltransf_10"/>
    <property type="match status" value="1"/>
</dbReference>
<dbReference type="Gene3D" id="3.40.630.30">
    <property type="match status" value="1"/>
</dbReference>
<dbReference type="AlphaFoldDB" id="A0A917ASB3"/>
<evidence type="ECO:0000313" key="2">
    <source>
        <dbReference type="EMBL" id="GGE71477.1"/>
    </source>
</evidence>
<reference evidence="2" key="2">
    <citation type="submission" date="2020-09" db="EMBL/GenBank/DDBJ databases">
        <authorList>
            <person name="Sun Q."/>
            <person name="Zhou Y."/>
        </authorList>
    </citation>
    <scope>NUCLEOTIDE SEQUENCE</scope>
    <source>
        <strain evidence="2">CGMCC 1.12698</strain>
    </source>
</reference>
<comment type="caution">
    <text evidence="2">The sequence shown here is derived from an EMBL/GenBank/DDBJ whole genome shotgun (WGS) entry which is preliminary data.</text>
</comment>
<dbReference type="PANTHER" id="PTHR13355">
    <property type="entry name" value="GLUCOSAMINE 6-PHOSPHATE N-ACETYLTRANSFERASE"/>
    <property type="match status" value="1"/>
</dbReference>